<evidence type="ECO:0000256" key="2">
    <source>
        <dbReference type="ARBA" id="ARBA00012438"/>
    </source>
</evidence>
<evidence type="ECO:0000313" key="4">
    <source>
        <dbReference type="Proteomes" id="UP000053586"/>
    </source>
</evidence>
<sequence>MKDDDPQPLNKFIHDVRNPLNSISLHAELGKILVGDKASDQQIKHAFSVILEQCKVCENLLTEQRIKNDESD</sequence>
<dbReference type="InterPro" id="IPR003661">
    <property type="entry name" value="HisK_dim/P_dom"/>
</dbReference>
<dbReference type="InterPro" id="IPR036097">
    <property type="entry name" value="HisK_dim/P_sf"/>
</dbReference>
<gene>
    <name evidence="3" type="ORF">GPUN_2728</name>
</gene>
<dbReference type="SUPFAM" id="SSF47384">
    <property type="entry name" value="Homodimeric domain of signal transducing histidine kinase"/>
    <property type="match status" value="1"/>
</dbReference>
<dbReference type="Proteomes" id="UP000053586">
    <property type="component" value="Unassembled WGS sequence"/>
</dbReference>
<dbReference type="OrthoDB" id="5704732at2"/>
<dbReference type="RefSeq" id="WP_006007426.1">
    <property type="nucleotide sequence ID" value="NZ_BAET01000033.1"/>
</dbReference>
<dbReference type="STRING" id="56804.BAE46_02500"/>
<keyword evidence="4" id="KW-1185">Reference proteome</keyword>
<dbReference type="EMBL" id="BAET01000033">
    <property type="protein sequence ID" value="GAB56842.1"/>
    <property type="molecule type" value="Genomic_DNA"/>
</dbReference>
<accession>H5TER5</accession>
<proteinExistence type="predicted"/>
<protein>
    <recommendedName>
        <fullName evidence="2">histidine kinase</fullName>
        <ecNumber evidence="2">2.7.13.3</ecNumber>
    </recommendedName>
</protein>
<comment type="caution">
    <text evidence="3">The sequence shown here is derived from an EMBL/GenBank/DDBJ whole genome shotgun (WGS) entry which is preliminary data.</text>
</comment>
<name>H5TER5_9ALTE</name>
<evidence type="ECO:0000313" key="3">
    <source>
        <dbReference type="EMBL" id="GAB56842.1"/>
    </source>
</evidence>
<reference evidence="3 4" key="2">
    <citation type="journal article" date="2017" name="Antonie Van Leeuwenhoek">
        <title>Rhizobium rhizosphaerae sp. nov., a novel species isolated from rice rhizosphere.</title>
        <authorList>
            <person name="Zhao J.J."/>
            <person name="Zhang J."/>
            <person name="Zhang R.J."/>
            <person name="Zhang C.W."/>
            <person name="Yin H.Q."/>
            <person name="Zhang X.X."/>
        </authorList>
    </citation>
    <scope>NUCLEOTIDE SEQUENCE [LARGE SCALE GENOMIC DNA]</scope>
    <source>
        <strain evidence="3 4">ACAM 611</strain>
    </source>
</reference>
<organism evidence="3 4">
    <name type="scientific">Glaciecola punicea ACAM 611</name>
    <dbReference type="NCBI Taxonomy" id="1121923"/>
    <lineage>
        <taxon>Bacteria</taxon>
        <taxon>Pseudomonadati</taxon>
        <taxon>Pseudomonadota</taxon>
        <taxon>Gammaproteobacteria</taxon>
        <taxon>Alteromonadales</taxon>
        <taxon>Alteromonadaceae</taxon>
        <taxon>Glaciecola</taxon>
    </lineage>
</organism>
<dbReference type="EC" id="2.7.13.3" evidence="2"/>
<dbReference type="AlphaFoldDB" id="H5TER5"/>
<reference evidence="3 4" key="1">
    <citation type="journal article" date="2012" name="J. Bacteriol.">
        <title>Genome sequence of proteorhodopsin-containing sea ice bacterium Glaciecola punicea ACAM 611T.</title>
        <authorList>
            <person name="Qin Q.-L."/>
            <person name="Xie B.-B."/>
            <person name="Shu Y.-L."/>
            <person name="Rong J.-C."/>
            <person name="Zhao D.-L."/>
            <person name="Zhang X.-Y."/>
            <person name="Chen X.-L."/>
            <person name="Zhou B.-C."/>
            <person name="Zhanga Y.-Z."/>
        </authorList>
    </citation>
    <scope>NUCLEOTIDE SEQUENCE [LARGE SCALE GENOMIC DNA]</scope>
    <source>
        <strain evidence="3 4">ACAM 611</strain>
    </source>
</reference>
<dbReference type="CDD" id="cd00082">
    <property type="entry name" value="HisKA"/>
    <property type="match status" value="1"/>
</dbReference>
<dbReference type="Gene3D" id="1.10.287.130">
    <property type="match status" value="1"/>
</dbReference>
<dbReference type="GO" id="GO:0000155">
    <property type="term" value="F:phosphorelay sensor kinase activity"/>
    <property type="evidence" value="ECO:0007669"/>
    <property type="project" value="InterPro"/>
</dbReference>
<evidence type="ECO:0000256" key="1">
    <source>
        <dbReference type="ARBA" id="ARBA00000085"/>
    </source>
</evidence>
<comment type="catalytic activity">
    <reaction evidence="1">
        <text>ATP + protein L-histidine = ADP + protein N-phospho-L-histidine.</text>
        <dbReference type="EC" id="2.7.13.3"/>
    </reaction>
</comment>